<dbReference type="OrthoDB" id="7060422at2"/>
<feature type="transmembrane region" description="Helical" evidence="1">
    <location>
        <begin position="20"/>
        <end position="41"/>
    </location>
</feature>
<feature type="transmembrane region" description="Helical" evidence="1">
    <location>
        <begin position="95"/>
        <end position="119"/>
    </location>
</feature>
<dbReference type="KEGG" id="hhg:XM38_046700"/>
<keyword evidence="1" id="KW-0812">Transmembrane</keyword>
<dbReference type="Pfam" id="PF14329">
    <property type="entry name" value="DUF4386"/>
    <property type="match status" value="1"/>
</dbReference>
<dbReference type="RefSeq" id="WP_080811927.1">
    <property type="nucleotide sequence ID" value="NZ_CP021983.2"/>
</dbReference>
<protein>
    <recommendedName>
        <fullName evidence="4">DUF4386 domain-containing protein</fullName>
    </recommendedName>
</protein>
<name>A0A1Z3HTQ3_9CYAN</name>
<evidence type="ECO:0000313" key="3">
    <source>
        <dbReference type="Proteomes" id="UP000191901"/>
    </source>
</evidence>
<feature type="transmembrane region" description="Helical" evidence="1">
    <location>
        <begin position="202"/>
        <end position="223"/>
    </location>
</feature>
<dbReference type="STRING" id="1641165.XM38_19505"/>
<feature type="transmembrane region" description="Helical" evidence="1">
    <location>
        <begin position="139"/>
        <end position="164"/>
    </location>
</feature>
<reference evidence="2 3" key="1">
    <citation type="journal article" date="2016" name="Biochim. Biophys. Acta">
        <title>Characterization of red-shifted phycobilisomes isolated from the chlorophyll f-containing cyanobacterium Halomicronema hongdechloris.</title>
        <authorList>
            <person name="Li Y."/>
            <person name="Lin Y."/>
            <person name="Garvey C.J."/>
            <person name="Birch D."/>
            <person name="Corkery R.W."/>
            <person name="Loughlin P.C."/>
            <person name="Scheer H."/>
            <person name="Willows R.D."/>
            <person name="Chen M."/>
        </authorList>
    </citation>
    <scope>NUCLEOTIDE SEQUENCE [LARGE SCALE GENOMIC DNA]</scope>
    <source>
        <strain evidence="2 3">C2206</strain>
    </source>
</reference>
<evidence type="ECO:0000313" key="2">
    <source>
        <dbReference type="EMBL" id="ASC73698.1"/>
    </source>
</evidence>
<keyword evidence="1" id="KW-0472">Membrane</keyword>
<feature type="transmembrane region" description="Helical" evidence="1">
    <location>
        <begin position="176"/>
        <end position="196"/>
    </location>
</feature>
<keyword evidence="3" id="KW-1185">Reference proteome</keyword>
<proteinExistence type="predicted"/>
<organism evidence="2 3">
    <name type="scientific">Halomicronema hongdechloris C2206</name>
    <dbReference type="NCBI Taxonomy" id="1641165"/>
    <lineage>
        <taxon>Bacteria</taxon>
        <taxon>Bacillati</taxon>
        <taxon>Cyanobacteriota</taxon>
        <taxon>Cyanophyceae</taxon>
        <taxon>Nodosilineales</taxon>
        <taxon>Nodosilineaceae</taxon>
        <taxon>Halomicronema</taxon>
    </lineage>
</organism>
<evidence type="ECO:0000256" key="1">
    <source>
        <dbReference type="SAM" id="Phobius"/>
    </source>
</evidence>
<dbReference type="InterPro" id="IPR025495">
    <property type="entry name" value="DUF4386"/>
</dbReference>
<gene>
    <name evidence="2" type="ORF">XM38_046700</name>
</gene>
<keyword evidence="1" id="KW-1133">Transmembrane helix</keyword>
<accession>A0A1Z3HTQ3</accession>
<dbReference type="AlphaFoldDB" id="A0A1Z3HTQ3"/>
<feature type="transmembrane region" description="Helical" evidence="1">
    <location>
        <begin position="61"/>
        <end position="83"/>
    </location>
</feature>
<evidence type="ECO:0008006" key="4">
    <source>
        <dbReference type="Google" id="ProtNLM"/>
    </source>
</evidence>
<sequence>MKEMIAEASLPFKARMGGVLYLIIIIGGLFGAGYVPSTIVVHGDAAATVNNILANESLYRFGLSIHIIVVLCNIPLAVIFYDLFELANKSLSRLVMLFILVAATIEGVSLLNQFVPLILLQSAATITAEQLQATTYMHFLLQVIGFNLSLAFFGCFCLLAGYLIFRLGVLPRIIGLLLAIGGACYLINSFANFLVPEFAVSLSPYIFIPCFLGEATLCLSLLIKGVSLEQKVI</sequence>
<dbReference type="EMBL" id="CP021983">
    <property type="protein sequence ID" value="ASC73698.1"/>
    <property type="molecule type" value="Genomic_DNA"/>
</dbReference>
<dbReference type="Proteomes" id="UP000191901">
    <property type="component" value="Chromosome"/>
</dbReference>